<organism evidence="1 2">
    <name type="scientific">Biomphalaria glabrata</name>
    <name type="common">Bloodfluke planorb</name>
    <name type="synonym">Freshwater snail</name>
    <dbReference type="NCBI Taxonomy" id="6526"/>
    <lineage>
        <taxon>Eukaryota</taxon>
        <taxon>Metazoa</taxon>
        <taxon>Spiralia</taxon>
        <taxon>Lophotrochozoa</taxon>
        <taxon>Mollusca</taxon>
        <taxon>Gastropoda</taxon>
        <taxon>Heterobranchia</taxon>
        <taxon>Euthyneura</taxon>
        <taxon>Panpulmonata</taxon>
        <taxon>Hygrophila</taxon>
        <taxon>Lymnaeoidea</taxon>
        <taxon>Planorbidae</taxon>
        <taxon>Biomphalaria</taxon>
    </lineage>
</organism>
<dbReference type="Proteomes" id="UP001165740">
    <property type="component" value="Chromosome 1"/>
</dbReference>
<sequence length="531" mass="61729">MASPSIWKVLDKSFVKEKKCRLTKHKDWTEVNIVSVDNKKPVISLCDCKRYRTCHQSNGCRKAILAVQSKNKSLKALEILKSKKKLDAKEKYVSLLSFDLPEFYSLRRKKIKERIMKRRRSHDIESLQTPSKISLHNARSCSTSSFLTQVNNLKRNSLLRPYSFVYLPFTAMESFTKPKDCYREELFEFFEKESFHWASNFLMDFSAEYEIRTTTLMHLINLFIDNICTLTATQKTVLNRSLNFICQKNCSIIPTLPIDIVLKEKSEVHLNMCLKFLELNLFARNLCDNSQILHSYAYLQLSWDKGRSNLLHILQLLGNLVREPESHPNVTKLFAVQGLVALGLMTSLRDQMNAFKCVSVEVYKLYASLQRRDQKILLLQTCEFPLLVILVTRKAMEEQFNVTTTSDDCLSLQDVVNFYFTPDIKLSLTHFDKDGCEEYVVLLYFLLWGTIENVKRKANLSYRCRLMQPELGGDDPIVEESSAVREFSKYMKSICQDLSEKTRLYLSLIDLLLEGFMVRRIGDNSKQLNVS</sequence>
<keyword evidence="1" id="KW-1185">Reference proteome</keyword>
<dbReference type="AlphaFoldDB" id="A0A9W2ZJR5"/>
<dbReference type="OrthoDB" id="10292807at2759"/>
<dbReference type="RefSeq" id="XP_055875235.1">
    <property type="nucleotide sequence ID" value="XM_056019260.1"/>
</dbReference>
<evidence type="ECO:0000313" key="1">
    <source>
        <dbReference type="Proteomes" id="UP001165740"/>
    </source>
</evidence>
<reference evidence="2" key="1">
    <citation type="submission" date="2025-08" db="UniProtKB">
        <authorList>
            <consortium name="RefSeq"/>
        </authorList>
    </citation>
    <scope>IDENTIFICATION</scope>
</reference>
<proteinExistence type="predicted"/>
<evidence type="ECO:0000313" key="2">
    <source>
        <dbReference type="RefSeq" id="XP_055875235.1"/>
    </source>
</evidence>
<dbReference type="GeneID" id="106075074"/>
<protein>
    <submittedName>
        <fullName evidence="2">Uncharacterized protein LOC106075074</fullName>
    </submittedName>
</protein>
<name>A0A9W2ZJR5_BIOGL</name>
<accession>A0A9W2ZJR5</accession>
<gene>
    <name evidence="2" type="primary">LOC106075074</name>
</gene>